<evidence type="ECO:0000313" key="2">
    <source>
        <dbReference type="EMBL" id="MBC3883171.1"/>
    </source>
</evidence>
<organism evidence="2 3">
    <name type="scientific">Undibacterium nitidum</name>
    <dbReference type="NCBI Taxonomy" id="2762298"/>
    <lineage>
        <taxon>Bacteria</taxon>
        <taxon>Pseudomonadati</taxon>
        <taxon>Pseudomonadota</taxon>
        <taxon>Betaproteobacteria</taxon>
        <taxon>Burkholderiales</taxon>
        <taxon>Oxalobacteraceae</taxon>
        <taxon>Undibacterium</taxon>
    </lineage>
</organism>
<dbReference type="Gene3D" id="3.40.710.10">
    <property type="entry name" value="DD-peptidase/beta-lactamase superfamily"/>
    <property type="match status" value="1"/>
</dbReference>
<feature type="domain" description="Beta-lactamase-related" evidence="1">
    <location>
        <begin position="52"/>
        <end position="383"/>
    </location>
</feature>
<keyword evidence="3" id="KW-1185">Reference proteome</keyword>
<dbReference type="AlphaFoldDB" id="A0A923KUD3"/>
<comment type="caution">
    <text evidence="2">The sequence shown here is derived from an EMBL/GenBank/DDBJ whole genome shotgun (WGS) entry which is preliminary data.</text>
</comment>
<dbReference type="InterPro" id="IPR006311">
    <property type="entry name" value="TAT_signal"/>
</dbReference>
<dbReference type="RefSeq" id="WP_186917790.1">
    <property type="nucleotide sequence ID" value="NZ_JACOFZ010000010.1"/>
</dbReference>
<proteinExistence type="predicted"/>
<evidence type="ECO:0000313" key="3">
    <source>
        <dbReference type="Proteomes" id="UP000627446"/>
    </source>
</evidence>
<dbReference type="SUPFAM" id="SSF56601">
    <property type="entry name" value="beta-lactamase/transpeptidase-like"/>
    <property type="match status" value="1"/>
</dbReference>
<dbReference type="InterPro" id="IPR001466">
    <property type="entry name" value="Beta-lactam-related"/>
</dbReference>
<accession>A0A923KUD3</accession>
<dbReference type="PANTHER" id="PTHR46825:SF9">
    <property type="entry name" value="BETA-LACTAMASE-RELATED DOMAIN-CONTAINING PROTEIN"/>
    <property type="match status" value="1"/>
</dbReference>
<dbReference type="EMBL" id="JACOFZ010000010">
    <property type="protein sequence ID" value="MBC3883171.1"/>
    <property type="molecule type" value="Genomic_DNA"/>
</dbReference>
<dbReference type="InterPro" id="IPR012338">
    <property type="entry name" value="Beta-lactam/transpept-like"/>
</dbReference>
<reference evidence="2" key="1">
    <citation type="submission" date="2020-08" db="EMBL/GenBank/DDBJ databases">
        <title>Novel species isolated from subtropical streams in China.</title>
        <authorList>
            <person name="Lu H."/>
        </authorList>
    </citation>
    <scope>NUCLEOTIDE SEQUENCE</scope>
    <source>
        <strain evidence="2">LX22W</strain>
    </source>
</reference>
<sequence length="400" mass="43094">MSLSQRRQFLKTGILSAGAAMYGGSHLATSAAPINPVVPAPFESNTLTNALDKAISSRAAPGIALSVWHKGAEVYSQQVGYANLETGTPVNKDSIFRIGSLSKQFTAAMLLKLAESEALQLDDPVKKYLPYFATKESFSIRELLQHTAGIHDADVDPRTIKATNQIELAQLIAKQKKVFDFAPGTAWLYSNSNYFLAGAIIEHVTSKSLTDAGKALLFDPLKLSKTSFDVAQRIVPYRAAGYALSEEANLPFTNAGYEDMVLNGAAGGMISNASDLCRWHHLLLSGAVFSPESLAQLMAPGLLRNKRKASTNRFSPNDKMMGSVDYGLGLLIDHESTSDQSAIIHHHGGVMGFASMLVSHPASGLTYACLCNADTNPKLPFRELRRAILTSVLKPVPVKS</sequence>
<protein>
    <submittedName>
        <fullName evidence="2">Beta-lactamase family protein</fullName>
    </submittedName>
</protein>
<dbReference type="PROSITE" id="PS51318">
    <property type="entry name" value="TAT"/>
    <property type="match status" value="1"/>
</dbReference>
<dbReference type="InterPro" id="IPR050491">
    <property type="entry name" value="AmpC-like"/>
</dbReference>
<dbReference type="Proteomes" id="UP000627446">
    <property type="component" value="Unassembled WGS sequence"/>
</dbReference>
<dbReference type="PANTHER" id="PTHR46825">
    <property type="entry name" value="D-ALANYL-D-ALANINE-CARBOXYPEPTIDASE/ENDOPEPTIDASE AMPH"/>
    <property type="match status" value="1"/>
</dbReference>
<gene>
    <name evidence="2" type="ORF">H8K36_17380</name>
</gene>
<dbReference type="Pfam" id="PF00144">
    <property type="entry name" value="Beta-lactamase"/>
    <property type="match status" value="1"/>
</dbReference>
<name>A0A923KUD3_9BURK</name>
<evidence type="ECO:0000259" key="1">
    <source>
        <dbReference type="Pfam" id="PF00144"/>
    </source>
</evidence>